<dbReference type="EMBL" id="CP012159">
    <property type="protein sequence ID" value="AKT38004.1"/>
    <property type="molecule type" value="Genomic_DNA"/>
</dbReference>
<reference evidence="1 2" key="1">
    <citation type="submission" date="2015-07" db="EMBL/GenBank/DDBJ databases">
        <title>Genome analysis of myxobacterium Chondromyces crocatus Cm c5 reveals a high potential for natural compound synthesis and the genetic basis for the loss of fruiting body formation.</title>
        <authorList>
            <person name="Zaburannyi N."/>
            <person name="Bunk B."/>
            <person name="Maier J."/>
            <person name="Overmann J."/>
            <person name="Mueller R."/>
        </authorList>
    </citation>
    <scope>NUCLEOTIDE SEQUENCE [LARGE SCALE GENOMIC DNA]</scope>
    <source>
        <strain evidence="1 2">Cm c5</strain>
    </source>
</reference>
<accession>A0A0K1EAX5</accession>
<dbReference type="Proteomes" id="UP000067626">
    <property type="component" value="Chromosome"/>
</dbReference>
<protein>
    <submittedName>
        <fullName evidence="1">Uncharacterized protein</fullName>
    </submittedName>
</protein>
<organism evidence="1 2">
    <name type="scientific">Chondromyces crocatus</name>
    <dbReference type="NCBI Taxonomy" id="52"/>
    <lineage>
        <taxon>Bacteria</taxon>
        <taxon>Pseudomonadati</taxon>
        <taxon>Myxococcota</taxon>
        <taxon>Polyangia</taxon>
        <taxon>Polyangiales</taxon>
        <taxon>Polyangiaceae</taxon>
        <taxon>Chondromyces</taxon>
    </lineage>
</organism>
<dbReference type="KEGG" id="ccro:CMC5_021450"/>
<evidence type="ECO:0000313" key="1">
    <source>
        <dbReference type="EMBL" id="AKT38004.1"/>
    </source>
</evidence>
<dbReference type="RefSeq" id="WP_050430294.1">
    <property type="nucleotide sequence ID" value="NZ_CP012159.1"/>
</dbReference>
<sequence length="247" mass="26519">MSLQDLLLLIHVDPSVVPCYRTALSALSSNWEIRPIFAGAFSSAYVQLASSLRSPGGHLLEPLLSYCGASPCESYRRIVAVSFSAGYALVREILSGPDARQLAGWIALDSGHAALTTERMPLDVHMDPFVRLARRALAGEALLWFGHSDVKTPQQGPGAFASTTQFGLELLRLLKAEPTEQPTRFVSPLLVVKGHDLRQDDRAEHIAALREWGPAFTTSALAALDGVAPLEVARGTAQIEGGDGPIL</sequence>
<name>A0A0K1EAX5_CHOCO</name>
<proteinExistence type="predicted"/>
<keyword evidence="2" id="KW-1185">Reference proteome</keyword>
<dbReference type="AlphaFoldDB" id="A0A0K1EAX5"/>
<gene>
    <name evidence="1" type="ORF">CMC5_021450</name>
</gene>
<evidence type="ECO:0000313" key="2">
    <source>
        <dbReference type="Proteomes" id="UP000067626"/>
    </source>
</evidence>